<evidence type="ECO:0000313" key="12">
    <source>
        <dbReference type="Proteomes" id="UP001209317"/>
    </source>
</evidence>
<feature type="signal peptide" evidence="9">
    <location>
        <begin position="1"/>
        <end position="20"/>
    </location>
</feature>
<keyword evidence="4 8" id="KW-0812">Transmembrane</keyword>
<dbReference type="Pfam" id="PF13620">
    <property type="entry name" value="CarboxypepD_reg"/>
    <property type="match status" value="1"/>
</dbReference>
<evidence type="ECO:0000256" key="1">
    <source>
        <dbReference type="ARBA" id="ARBA00004571"/>
    </source>
</evidence>
<dbReference type="GO" id="GO:0015344">
    <property type="term" value="F:siderophore uptake transmembrane transporter activity"/>
    <property type="evidence" value="ECO:0007669"/>
    <property type="project" value="TreeGrafter"/>
</dbReference>
<name>A0AAE3IKU7_9BACT</name>
<evidence type="ECO:0000256" key="7">
    <source>
        <dbReference type="ARBA" id="ARBA00023237"/>
    </source>
</evidence>
<reference evidence="11" key="1">
    <citation type="submission" date="2022-10" db="EMBL/GenBank/DDBJ databases">
        <authorList>
            <person name="Kim H.S."/>
            <person name="Kim J.-S."/>
            <person name="Suh M.K."/>
            <person name="Eom M.K."/>
            <person name="Lee J.-S."/>
        </authorList>
    </citation>
    <scope>NUCLEOTIDE SEQUENCE</scope>
    <source>
        <strain evidence="11">LIP-5</strain>
    </source>
</reference>
<dbReference type="PANTHER" id="PTHR30069">
    <property type="entry name" value="TONB-DEPENDENT OUTER MEMBRANE RECEPTOR"/>
    <property type="match status" value="1"/>
</dbReference>
<dbReference type="GO" id="GO:0044718">
    <property type="term" value="P:siderophore transmembrane transport"/>
    <property type="evidence" value="ECO:0007669"/>
    <property type="project" value="TreeGrafter"/>
</dbReference>
<organism evidence="11 12">
    <name type="scientific">Haoranjiania flava</name>
    <dbReference type="NCBI Taxonomy" id="1856322"/>
    <lineage>
        <taxon>Bacteria</taxon>
        <taxon>Pseudomonadati</taxon>
        <taxon>Bacteroidota</taxon>
        <taxon>Chitinophagia</taxon>
        <taxon>Chitinophagales</taxon>
        <taxon>Chitinophagaceae</taxon>
        <taxon>Haoranjiania</taxon>
    </lineage>
</organism>
<protein>
    <submittedName>
        <fullName evidence="11">TonB dependent receptor</fullName>
    </submittedName>
</protein>
<keyword evidence="7 8" id="KW-0998">Cell outer membrane</keyword>
<dbReference type="Gene3D" id="2.40.170.20">
    <property type="entry name" value="TonB-dependent receptor, beta-barrel domain"/>
    <property type="match status" value="1"/>
</dbReference>
<evidence type="ECO:0000256" key="8">
    <source>
        <dbReference type="PROSITE-ProRule" id="PRU01360"/>
    </source>
</evidence>
<evidence type="ECO:0000256" key="5">
    <source>
        <dbReference type="ARBA" id="ARBA00022729"/>
    </source>
</evidence>
<dbReference type="AlphaFoldDB" id="A0AAE3IKU7"/>
<dbReference type="SUPFAM" id="SSF56935">
    <property type="entry name" value="Porins"/>
    <property type="match status" value="1"/>
</dbReference>
<evidence type="ECO:0000313" key="11">
    <source>
        <dbReference type="EMBL" id="MCU7693654.1"/>
    </source>
</evidence>
<evidence type="ECO:0000256" key="9">
    <source>
        <dbReference type="SAM" id="SignalP"/>
    </source>
</evidence>
<dbReference type="InterPro" id="IPR041700">
    <property type="entry name" value="OMP_b-brl_3"/>
</dbReference>
<dbReference type="Pfam" id="PF14905">
    <property type="entry name" value="OMP_b-brl_3"/>
    <property type="match status" value="1"/>
</dbReference>
<comment type="subcellular location">
    <subcellularLocation>
        <location evidence="1 8">Cell outer membrane</location>
        <topology evidence="1 8">Multi-pass membrane protein</topology>
    </subcellularLocation>
</comment>
<feature type="domain" description="Outer membrane protein beta-barrel" evidence="10">
    <location>
        <begin position="394"/>
        <end position="838"/>
    </location>
</feature>
<evidence type="ECO:0000256" key="3">
    <source>
        <dbReference type="ARBA" id="ARBA00022452"/>
    </source>
</evidence>
<sequence>MRKYLFLNVLFIFSCLYTYAQMPHGAGRPPGAMAGPSQNIGKVFGRAVDSTNKGIDAATVHVFRIVTDSATRAKRQMLHTSAITKANGDFFFENLPTGQRLMVQISAVGYDTYDSQEIMILPMNADVNLATIRMTRNVANLQDVVVTSNARQFMEMGVDRKIFNVQDNVITAGQTAQEVMKQIPSLNVDIDGNVTVRNAAPQVFVDGRPTTLTLEQIPADIIDKVELITNPGAKFDASGGGAGILNIVLKKNKRIGYNGGLMVGADTRGSYNLGGDINLRQGKFNVFARGMYRKRSGLSRNELERNNLNDTSLVQKGESVNGGEFKFFNLGTDYFIDNRNTITLSGNYVNGVFNNSNSRFIDSLYRKNPYAYNLVESNSNHEFTNVGGQFSFRHNFDSASHFISFDANYNEATSTNSSDINTGMYSDADRKILRRPQVLQYNNGKGYNKFSTFQVDYENPFSANAKIEGGVRANFSSFGNDNLQYVDSTGTGGNSYIFQPLISSRYKFNDQVYAAYATFSSKIGDKFKYQLGLRAESSKYNAENNAYTRNAKDTLTTFQIDYPISLFPSAYLTYTITSSQDLQLNYSRRIRRPNFFQLLPTPDLSDPYNVQVGNPGLKPEFTDSYELSYNKTYKNRGNFLATAYLRKGNDLIINYQYMDTTISTSPVTSYLNASSSLTYGLELTNKFNPARFWELTVNLNFYNARINSKLNSSSISSERFSWFGKINNNFKLPKNFTVQLSADYQAKSVIPVSGGGGRGFMGGGNAGTAQGYILPRFDTDLAIRKDFKFKNNNTLTASMSVSDLFGTARFRSYTETPFMTQTSTRYRQPQVVRLNLSYRFGRMDTSIFKRRSKGISGDDRGSISSED</sequence>
<accession>A0AAE3IKU7</accession>
<evidence type="ECO:0000256" key="2">
    <source>
        <dbReference type="ARBA" id="ARBA00022448"/>
    </source>
</evidence>
<dbReference type="EMBL" id="JAOTPL010000004">
    <property type="protein sequence ID" value="MCU7693654.1"/>
    <property type="molecule type" value="Genomic_DNA"/>
</dbReference>
<dbReference type="Gene3D" id="2.60.40.1120">
    <property type="entry name" value="Carboxypeptidase-like, regulatory domain"/>
    <property type="match status" value="1"/>
</dbReference>
<dbReference type="Proteomes" id="UP001209317">
    <property type="component" value="Unassembled WGS sequence"/>
</dbReference>
<dbReference type="PANTHER" id="PTHR30069:SF29">
    <property type="entry name" value="HEMOGLOBIN AND HEMOGLOBIN-HAPTOGLOBIN-BINDING PROTEIN 1-RELATED"/>
    <property type="match status" value="1"/>
</dbReference>
<gene>
    <name evidence="11" type="ORF">OD355_03885</name>
</gene>
<keyword evidence="5 9" id="KW-0732">Signal</keyword>
<dbReference type="InterPro" id="IPR008969">
    <property type="entry name" value="CarboxyPept-like_regulatory"/>
</dbReference>
<dbReference type="SUPFAM" id="SSF49464">
    <property type="entry name" value="Carboxypeptidase regulatory domain-like"/>
    <property type="match status" value="1"/>
</dbReference>
<evidence type="ECO:0000256" key="4">
    <source>
        <dbReference type="ARBA" id="ARBA00022692"/>
    </source>
</evidence>
<proteinExistence type="inferred from homology"/>
<dbReference type="RefSeq" id="WP_263037142.1">
    <property type="nucleotide sequence ID" value="NZ_JAOTPL010000004.1"/>
</dbReference>
<comment type="similarity">
    <text evidence="8">Belongs to the TonB-dependent receptor family.</text>
</comment>
<keyword evidence="12" id="KW-1185">Reference proteome</keyword>
<keyword evidence="6 8" id="KW-0472">Membrane</keyword>
<evidence type="ECO:0000259" key="10">
    <source>
        <dbReference type="Pfam" id="PF14905"/>
    </source>
</evidence>
<dbReference type="InterPro" id="IPR039426">
    <property type="entry name" value="TonB-dep_rcpt-like"/>
</dbReference>
<feature type="chain" id="PRO_5042201628" evidence="9">
    <location>
        <begin position="21"/>
        <end position="867"/>
    </location>
</feature>
<dbReference type="PROSITE" id="PS51257">
    <property type="entry name" value="PROKAR_LIPOPROTEIN"/>
    <property type="match status" value="1"/>
</dbReference>
<dbReference type="PROSITE" id="PS52016">
    <property type="entry name" value="TONB_DEPENDENT_REC_3"/>
    <property type="match status" value="1"/>
</dbReference>
<evidence type="ECO:0000256" key="6">
    <source>
        <dbReference type="ARBA" id="ARBA00023136"/>
    </source>
</evidence>
<keyword evidence="3 8" id="KW-1134">Transmembrane beta strand</keyword>
<dbReference type="InterPro" id="IPR036942">
    <property type="entry name" value="Beta-barrel_TonB_sf"/>
</dbReference>
<keyword evidence="2 8" id="KW-0813">Transport</keyword>
<comment type="caution">
    <text evidence="11">The sequence shown here is derived from an EMBL/GenBank/DDBJ whole genome shotgun (WGS) entry which is preliminary data.</text>
</comment>
<dbReference type="GO" id="GO:0009279">
    <property type="term" value="C:cell outer membrane"/>
    <property type="evidence" value="ECO:0007669"/>
    <property type="project" value="UniProtKB-SubCell"/>
</dbReference>
<keyword evidence="11" id="KW-0675">Receptor</keyword>